<name>A0A5A7QY56_STRAF</name>
<dbReference type="Proteomes" id="UP000325081">
    <property type="component" value="Unassembled WGS sequence"/>
</dbReference>
<proteinExistence type="predicted"/>
<protein>
    <submittedName>
        <fullName evidence="2">Arginosuccinate synthase family</fullName>
    </submittedName>
</protein>
<evidence type="ECO:0000313" key="3">
    <source>
        <dbReference type="Proteomes" id="UP000325081"/>
    </source>
</evidence>
<evidence type="ECO:0000256" key="1">
    <source>
        <dbReference type="SAM" id="MobiDB-lite"/>
    </source>
</evidence>
<sequence>MGSYEKTVPTNGIEEHRHSQYRDSSQNMAICSFQKNLDEKMTPVDLTSRVHYSSHEYVPQWTEALLQEEEEQQHTEHIEEGPRELEPHYRLQKAGLLWAHQNSTAGMGRHQQADSGQGMSGQWEQVDLLQGRAGAAAELDLVRDSGSVPPSSAKKFWYSSSIFLPVVFFTGQSIVGCPPSPQILHSTSLLNVVRREGHESWRCPGSPHNLQYSSSLIVPFSAASSLSCCLLCSLRTSSTGCRSFSSIPTAASSSGEGDLAPSGLSSKAVPDCNFRVISSNLLLRAWISGSNSIPPVSSFMNSGSWTTGLGSSSAHLDFLFLLPFPELSSPVPEALSLGRGSHRDRRFLRLLVSSSPPEKSLSVPLCVLVRQFSDSNGLGKSGFGAGVEVSSAAVAEDTFSDESRGFGVRVRAVIVIREVVAGIRELRLGFRWRIHAVGLKGVVREI</sequence>
<gene>
    <name evidence="2" type="ORF">STAS_27212</name>
</gene>
<feature type="region of interest" description="Disordered" evidence="1">
    <location>
        <begin position="1"/>
        <end position="23"/>
    </location>
</feature>
<organism evidence="2 3">
    <name type="scientific">Striga asiatica</name>
    <name type="common">Asiatic witchweed</name>
    <name type="synonym">Buchnera asiatica</name>
    <dbReference type="NCBI Taxonomy" id="4170"/>
    <lineage>
        <taxon>Eukaryota</taxon>
        <taxon>Viridiplantae</taxon>
        <taxon>Streptophyta</taxon>
        <taxon>Embryophyta</taxon>
        <taxon>Tracheophyta</taxon>
        <taxon>Spermatophyta</taxon>
        <taxon>Magnoliopsida</taxon>
        <taxon>eudicotyledons</taxon>
        <taxon>Gunneridae</taxon>
        <taxon>Pentapetalae</taxon>
        <taxon>asterids</taxon>
        <taxon>lamiids</taxon>
        <taxon>Lamiales</taxon>
        <taxon>Orobanchaceae</taxon>
        <taxon>Buchnereae</taxon>
        <taxon>Striga</taxon>
    </lineage>
</organism>
<dbReference type="EMBL" id="BKCP01008959">
    <property type="protein sequence ID" value="GER49936.1"/>
    <property type="molecule type" value="Genomic_DNA"/>
</dbReference>
<reference evidence="3" key="1">
    <citation type="journal article" date="2019" name="Curr. Biol.">
        <title>Genome Sequence of Striga asiatica Provides Insight into the Evolution of Plant Parasitism.</title>
        <authorList>
            <person name="Yoshida S."/>
            <person name="Kim S."/>
            <person name="Wafula E.K."/>
            <person name="Tanskanen J."/>
            <person name="Kim Y.M."/>
            <person name="Honaas L."/>
            <person name="Yang Z."/>
            <person name="Spallek T."/>
            <person name="Conn C.E."/>
            <person name="Ichihashi Y."/>
            <person name="Cheong K."/>
            <person name="Cui S."/>
            <person name="Der J.P."/>
            <person name="Gundlach H."/>
            <person name="Jiao Y."/>
            <person name="Hori C."/>
            <person name="Ishida J.K."/>
            <person name="Kasahara H."/>
            <person name="Kiba T."/>
            <person name="Kim M.S."/>
            <person name="Koo N."/>
            <person name="Laohavisit A."/>
            <person name="Lee Y.H."/>
            <person name="Lumba S."/>
            <person name="McCourt P."/>
            <person name="Mortimer J.C."/>
            <person name="Mutuku J.M."/>
            <person name="Nomura T."/>
            <person name="Sasaki-Sekimoto Y."/>
            <person name="Seto Y."/>
            <person name="Wang Y."/>
            <person name="Wakatake T."/>
            <person name="Sakakibara H."/>
            <person name="Demura T."/>
            <person name="Yamaguchi S."/>
            <person name="Yoneyama K."/>
            <person name="Manabe R.I."/>
            <person name="Nelson D.C."/>
            <person name="Schulman A.H."/>
            <person name="Timko M.P."/>
            <person name="dePamphilis C.W."/>
            <person name="Choi D."/>
            <person name="Shirasu K."/>
        </authorList>
    </citation>
    <scope>NUCLEOTIDE SEQUENCE [LARGE SCALE GENOMIC DNA]</scope>
    <source>
        <strain evidence="3">cv. UVA1</strain>
    </source>
</reference>
<keyword evidence="3" id="KW-1185">Reference proteome</keyword>
<comment type="caution">
    <text evidence="2">The sequence shown here is derived from an EMBL/GenBank/DDBJ whole genome shotgun (WGS) entry which is preliminary data.</text>
</comment>
<evidence type="ECO:0000313" key="2">
    <source>
        <dbReference type="EMBL" id="GER49936.1"/>
    </source>
</evidence>
<dbReference type="AlphaFoldDB" id="A0A5A7QY56"/>
<accession>A0A5A7QY56</accession>